<sequence length="121" mass="14181">MKNLSLEYIDIFDDNKTKNLTFSKHLINQKFNENSLFVTIVNGKSMQAVINHKALIVSDLSNKTLEDNGIYLLYYENEMWVKQYDLKNKNFISINPDFSHLVYKENDIKLVAKVLITFTNL</sequence>
<organism evidence="5 6">
    <name type="scientific">Poseidonibacter parvus</name>
    <dbReference type="NCBI Taxonomy" id="1850254"/>
    <lineage>
        <taxon>Bacteria</taxon>
        <taxon>Pseudomonadati</taxon>
        <taxon>Campylobacterota</taxon>
        <taxon>Epsilonproteobacteria</taxon>
        <taxon>Campylobacterales</taxon>
        <taxon>Arcobacteraceae</taxon>
        <taxon>Poseidonibacter</taxon>
    </lineage>
</organism>
<keyword evidence="6" id="KW-1185">Reference proteome</keyword>
<accession>A0A1P8KQR3</accession>
<dbReference type="KEGG" id="alp:LPB137_13815"/>
<dbReference type="InterPro" id="IPR015927">
    <property type="entry name" value="Peptidase_S24_S26A/B/C"/>
</dbReference>
<evidence type="ECO:0000256" key="3">
    <source>
        <dbReference type="ARBA" id="ARBA00023163"/>
    </source>
</evidence>
<dbReference type="AlphaFoldDB" id="A0A1P8KQR3"/>
<dbReference type="GO" id="GO:0003677">
    <property type="term" value="F:DNA binding"/>
    <property type="evidence" value="ECO:0007669"/>
    <property type="project" value="UniProtKB-KW"/>
</dbReference>
<reference evidence="5 6" key="1">
    <citation type="submission" date="2017-01" db="EMBL/GenBank/DDBJ databases">
        <title>Genome sequencing of Arcobacter sp. LPB0137.</title>
        <authorList>
            <person name="Lee G.-W."/>
            <person name="Yi H."/>
        </authorList>
    </citation>
    <scope>NUCLEOTIDE SEQUENCE [LARGE SCALE GENOMIC DNA]</scope>
    <source>
        <strain evidence="5 6">LPB0137</strain>
    </source>
</reference>
<name>A0A1P8KQR3_9BACT</name>
<keyword evidence="2" id="KW-0238">DNA-binding</keyword>
<keyword evidence="3" id="KW-0804">Transcription</keyword>
<dbReference type="CDD" id="cd06529">
    <property type="entry name" value="S24_LexA-like"/>
    <property type="match status" value="1"/>
</dbReference>
<dbReference type="STRING" id="1850254.LPB137_13815"/>
<evidence type="ECO:0000256" key="1">
    <source>
        <dbReference type="ARBA" id="ARBA00023015"/>
    </source>
</evidence>
<dbReference type="PANTHER" id="PTHR40661">
    <property type="match status" value="1"/>
</dbReference>
<proteinExistence type="predicted"/>
<dbReference type="EMBL" id="CP019070">
    <property type="protein sequence ID" value="APW66861.1"/>
    <property type="molecule type" value="Genomic_DNA"/>
</dbReference>
<protein>
    <submittedName>
        <fullName evidence="5">Peptidase</fullName>
    </submittedName>
</protein>
<evidence type="ECO:0000256" key="2">
    <source>
        <dbReference type="ARBA" id="ARBA00023125"/>
    </source>
</evidence>
<dbReference type="SUPFAM" id="SSF51306">
    <property type="entry name" value="LexA/Signal peptidase"/>
    <property type="match status" value="1"/>
</dbReference>
<evidence type="ECO:0000259" key="4">
    <source>
        <dbReference type="Pfam" id="PF00717"/>
    </source>
</evidence>
<dbReference type="Proteomes" id="UP000186074">
    <property type="component" value="Chromosome"/>
</dbReference>
<dbReference type="RefSeq" id="WP_076089068.1">
    <property type="nucleotide sequence ID" value="NZ_CP019070.1"/>
</dbReference>
<evidence type="ECO:0000313" key="6">
    <source>
        <dbReference type="Proteomes" id="UP000186074"/>
    </source>
</evidence>
<dbReference type="Gene3D" id="2.10.109.10">
    <property type="entry name" value="Umud Fragment, subunit A"/>
    <property type="match status" value="1"/>
</dbReference>
<dbReference type="PANTHER" id="PTHR40661:SF3">
    <property type="entry name" value="FELS-1 PROPHAGE TRANSCRIPTIONAL REGULATOR"/>
    <property type="match status" value="1"/>
</dbReference>
<gene>
    <name evidence="5" type="ORF">LPB137_13815</name>
</gene>
<dbReference type="InterPro" id="IPR036286">
    <property type="entry name" value="LexA/Signal_pep-like_sf"/>
</dbReference>
<dbReference type="Pfam" id="PF00717">
    <property type="entry name" value="Peptidase_S24"/>
    <property type="match status" value="1"/>
</dbReference>
<evidence type="ECO:0000313" key="5">
    <source>
        <dbReference type="EMBL" id="APW66861.1"/>
    </source>
</evidence>
<dbReference type="InterPro" id="IPR039418">
    <property type="entry name" value="LexA-like"/>
</dbReference>
<feature type="domain" description="Peptidase S24/S26A/S26B/S26C" evidence="4">
    <location>
        <begin position="13"/>
        <end position="114"/>
    </location>
</feature>
<dbReference type="OrthoDB" id="5344139at2"/>
<keyword evidence="1" id="KW-0805">Transcription regulation</keyword>